<dbReference type="GO" id="GO:0030170">
    <property type="term" value="F:pyridoxal phosphate binding"/>
    <property type="evidence" value="ECO:0007669"/>
    <property type="project" value="InterPro"/>
</dbReference>
<dbReference type="InterPro" id="IPR050881">
    <property type="entry name" value="LL-DAP_aminotransferase"/>
</dbReference>
<dbReference type="PROSITE" id="PS00105">
    <property type="entry name" value="AA_TRANSFER_CLASS_1"/>
    <property type="match status" value="1"/>
</dbReference>
<keyword evidence="3 4" id="KW-0808">Transferase</keyword>
<name>A0A9D1KM23_9ACTN</name>
<dbReference type="SUPFAM" id="SSF53383">
    <property type="entry name" value="PLP-dependent transferases"/>
    <property type="match status" value="1"/>
</dbReference>
<dbReference type="PANTHER" id="PTHR42832:SF3">
    <property type="entry name" value="L-GLUTAMINE--4-(METHYLSULFANYL)-2-OXOBUTANOATE AMINOTRANSFERASE"/>
    <property type="match status" value="1"/>
</dbReference>
<dbReference type="InterPro" id="IPR019880">
    <property type="entry name" value="OxyQ"/>
</dbReference>
<dbReference type="Pfam" id="PF00155">
    <property type="entry name" value="Aminotran_1_2"/>
    <property type="match status" value="1"/>
</dbReference>
<evidence type="ECO:0000256" key="3">
    <source>
        <dbReference type="ARBA" id="ARBA00022679"/>
    </source>
</evidence>
<dbReference type="Gene3D" id="3.40.640.10">
    <property type="entry name" value="Type I PLP-dependent aspartate aminotransferase-like (Major domain)"/>
    <property type="match status" value="1"/>
</dbReference>
<proteinExistence type="inferred from homology"/>
<protein>
    <recommendedName>
        <fullName evidence="4">Aminotransferase</fullName>
        <ecNumber evidence="4">2.6.1.-</ecNumber>
    </recommendedName>
</protein>
<reference evidence="6" key="2">
    <citation type="journal article" date="2021" name="PeerJ">
        <title>Extensive microbial diversity within the chicken gut microbiome revealed by metagenomics and culture.</title>
        <authorList>
            <person name="Gilroy R."/>
            <person name="Ravi A."/>
            <person name="Getino M."/>
            <person name="Pursley I."/>
            <person name="Horton D.L."/>
            <person name="Alikhan N.F."/>
            <person name="Baker D."/>
            <person name="Gharbi K."/>
            <person name="Hall N."/>
            <person name="Watson M."/>
            <person name="Adriaenssens E.M."/>
            <person name="Foster-Nyarko E."/>
            <person name="Jarju S."/>
            <person name="Secka A."/>
            <person name="Antonio M."/>
            <person name="Oren A."/>
            <person name="Chaudhuri R.R."/>
            <person name="La Ragione R."/>
            <person name="Hildebrand F."/>
            <person name="Pallen M.J."/>
        </authorList>
    </citation>
    <scope>NUCLEOTIDE SEQUENCE</scope>
    <source>
        <strain evidence="6">ChiGjej1B1-24693</strain>
    </source>
</reference>
<dbReference type="InterPro" id="IPR015422">
    <property type="entry name" value="PyrdxlP-dep_Trfase_small"/>
</dbReference>
<dbReference type="EC" id="2.6.1.-" evidence="4"/>
<evidence type="ECO:0000313" key="6">
    <source>
        <dbReference type="EMBL" id="HIT75225.1"/>
    </source>
</evidence>
<dbReference type="Gene3D" id="3.90.1150.10">
    <property type="entry name" value="Aspartate Aminotransferase, domain 1"/>
    <property type="match status" value="1"/>
</dbReference>
<evidence type="ECO:0000256" key="4">
    <source>
        <dbReference type="RuleBase" id="RU000481"/>
    </source>
</evidence>
<evidence type="ECO:0000259" key="5">
    <source>
        <dbReference type="Pfam" id="PF00155"/>
    </source>
</evidence>
<dbReference type="EMBL" id="DVLP01000200">
    <property type="protein sequence ID" value="HIT75225.1"/>
    <property type="molecule type" value="Genomic_DNA"/>
</dbReference>
<reference evidence="6" key="1">
    <citation type="submission" date="2020-10" db="EMBL/GenBank/DDBJ databases">
        <authorList>
            <person name="Gilroy R."/>
        </authorList>
    </citation>
    <scope>NUCLEOTIDE SEQUENCE</scope>
    <source>
        <strain evidence="6">ChiGjej1B1-24693</strain>
    </source>
</reference>
<dbReference type="GO" id="GO:0008483">
    <property type="term" value="F:transaminase activity"/>
    <property type="evidence" value="ECO:0007669"/>
    <property type="project" value="UniProtKB-KW"/>
</dbReference>
<dbReference type="InterPro" id="IPR004839">
    <property type="entry name" value="Aminotransferase_I/II_large"/>
</dbReference>
<organism evidence="6 7">
    <name type="scientific">Candidatus Avipropionibacterium avicola</name>
    <dbReference type="NCBI Taxonomy" id="2840701"/>
    <lineage>
        <taxon>Bacteria</taxon>
        <taxon>Bacillati</taxon>
        <taxon>Actinomycetota</taxon>
        <taxon>Actinomycetes</taxon>
        <taxon>Propionibacteriales</taxon>
        <taxon>Propionibacteriaceae</taxon>
        <taxon>Propionibacteriaceae incertae sedis</taxon>
        <taxon>Candidatus Avipropionibacterium</taxon>
    </lineage>
</organism>
<dbReference type="InterPro" id="IPR015421">
    <property type="entry name" value="PyrdxlP-dep_Trfase_major"/>
</dbReference>
<comment type="cofactor">
    <cofactor evidence="1 4">
        <name>pyridoxal 5'-phosphate</name>
        <dbReference type="ChEBI" id="CHEBI:597326"/>
    </cofactor>
</comment>
<evidence type="ECO:0000256" key="1">
    <source>
        <dbReference type="ARBA" id="ARBA00001933"/>
    </source>
</evidence>
<dbReference type="CDD" id="cd00609">
    <property type="entry name" value="AAT_like"/>
    <property type="match status" value="1"/>
</dbReference>
<dbReference type="InterPro" id="IPR015424">
    <property type="entry name" value="PyrdxlP-dep_Trfase"/>
</dbReference>
<dbReference type="AlphaFoldDB" id="A0A9D1KM23"/>
<comment type="similarity">
    <text evidence="4">Belongs to the class-I pyridoxal-phosphate-dependent aminotransferase family.</text>
</comment>
<evidence type="ECO:0000256" key="2">
    <source>
        <dbReference type="ARBA" id="ARBA00022576"/>
    </source>
</evidence>
<keyword evidence="2 4" id="KW-0032">Aminotransferase</keyword>
<evidence type="ECO:0000313" key="7">
    <source>
        <dbReference type="Proteomes" id="UP000886842"/>
    </source>
</evidence>
<dbReference type="PANTHER" id="PTHR42832">
    <property type="entry name" value="AMINO ACID AMINOTRANSFERASE"/>
    <property type="match status" value="1"/>
</dbReference>
<dbReference type="NCBIfam" id="TIGR03539">
    <property type="entry name" value="DapC_actino"/>
    <property type="match status" value="1"/>
</dbReference>
<dbReference type="InterPro" id="IPR004838">
    <property type="entry name" value="NHTrfase_class1_PyrdxlP-BS"/>
</dbReference>
<accession>A0A9D1KM23</accession>
<feature type="domain" description="Aminotransferase class I/classII large" evidence="5">
    <location>
        <begin position="39"/>
        <end position="372"/>
    </location>
</feature>
<gene>
    <name evidence="6" type="primary">dapC</name>
    <name evidence="6" type="ORF">IAA98_06550</name>
</gene>
<sequence length="374" mass="39733">MASQHPTPRRAGLGAALPDFPWDSLAAAKQRATAHPDGIVDLSVGTPVDDTPEIGQQALRDAANRPGYPQTIGTADLRSAMVEYLTDRWQADGLTEAGVLPVLGTKEIVAWLPLMVGLGPDDVVLYPSTAYPTYAVGAQLARATGVAADTAEAIRTHRPGLVWLNSPSNPTGRVLSAEQLAELVGAAREVGALVASDECYGELGWEAEPVSVLDPRVSQGSHEQLLAVHSLSKRSNLAGYRAGFVAGDPALVTELTELRKHAGMMMPAPVQAAMAALLRDTDHVTVQRERYAARRALLRPALERAGFRIEHSEAGLYLWATRGEDCRASVDFLSGLGILVAPGDFYGSDSGQYVRVALTATDERIAAAAERLTS</sequence>
<comment type="caution">
    <text evidence="6">The sequence shown here is derived from an EMBL/GenBank/DDBJ whole genome shotgun (WGS) entry which is preliminary data.</text>
</comment>
<dbReference type="Proteomes" id="UP000886842">
    <property type="component" value="Unassembled WGS sequence"/>
</dbReference>